<dbReference type="HOGENOM" id="CLU_019266_1_1_1"/>
<organism evidence="11 12">
    <name type="scientific">Naumovozyma dairenensis (strain ATCC 10597 / BCRC 20456 / CBS 421 / NBRC 0211 / NRRL Y-12639)</name>
    <name type="common">Saccharomyces dairenensis</name>
    <dbReference type="NCBI Taxonomy" id="1071378"/>
    <lineage>
        <taxon>Eukaryota</taxon>
        <taxon>Fungi</taxon>
        <taxon>Dikarya</taxon>
        <taxon>Ascomycota</taxon>
        <taxon>Saccharomycotina</taxon>
        <taxon>Saccharomycetes</taxon>
        <taxon>Saccharomycetales</taxon>
        <taxon>Saccharomycetaceae</taxon>
        <taxon>Naumovozyma</taxon>
    </lineage>
</organism>
<dbReference type="Pfam" id="PF01569">
    <property type="entry name" value="PAP2"/>
    <property type="match status" value="1"/>
</dbReference>
<evidence type="ECO:0000256" key="1">
    <source>
        <dbReference type="ARBA" id="ARBA00004477"/>
    </source>
</evidence>
<dbReference type="SMART" id="SM00014">
    <property type="entry name" value="acidPPc"/>
    <property type="match status" value="1"/>
</dbReference>
<feature type="transmembrane region" description="Helical" evidence="9">
    <location>
        <begin position="252"/>
        <end position="269"/>
    </location>
</feature>
<dbReference type="GO" id="GO:0042392">
    <property type="term" value="F:sphingosine-1-phosphate phosphatase activity"/>
    <property type="evidence" value="ECO:0007669"/>
    <property type="project" value="EnsemblFungi"/>
</dbReference>
<feature type="domain" description="Phosphatidic acid phosphatase type 2/haloperoxidase" evidence="10">
    <location>
        <begin position="112"/>
        <end position="238"/>
    </location>
</feature>
<dbReference type="SUPFAM" id="SSF48317">
    <property type="entry name" value="Acid phosphatase/Vanadium-dependent haloperoxidase"/>
    <property type="match status" value="1"/>
</dbReference>
<evidence type="ECO:0000256" key="5">
    <source>
        <dbReference type="ARBA" id="ARBA00022989"/>
    </source>
</evidence>
<feature type="transmembrane region" description="Helical" evidence="9">
    <location>
        <begin position="82"/>
        <end position="103"/>
    </location>
</feature>
<comment type="subcellular location">
    <subcellularLocation>
        <location evidence="1">Endoplasmic reticulum membrane</location>
        <topology evidence="1">Multi-pass membrane protein</topology>
    </subcellularLocation>
</comment>
<accession>J7SBV4</accession>
<evidence type="ECO:0000259" key="10">
    <source>
        <dbReference type="SMART" id="SM00014"/>
    </source>
</evidence>
<sequence>MAPQQESIKGLKQRARRLSNPNDLQEPNLLLDPGNHPSSHFRERMKSNFRYQMREKLVKFTTNQSDQLFIWQSKYRSYWNDLFFSYTAMMGSHTFYVIFLPMPVWFGNYEMTKDLVYILGYSIYLSGFFKDYWCLPRPRAPPLHRITLSKYTEKEYGAPSSHTANATGVAFYFIWKLFFMGQNNDRLLLLHWKKFGLILMVLFYYFTLVLGRIYCGMHGLLDLISGAVIGTFCTIVRLSLRNYFLEDFQCASHIWFPLWSIGLGLFLLFNHIEPIDECPCFGDSVAFIGVVSGLEIGDWIMNRFNLNLVYSIHYQGLFNSIMRTVVGVSCVIIWKYALSKPLVYQFLIKILRFKDDRKEKALLHEKSAKENANECPLFIGFPKIDIIGRFIIYAGIPMVVVLVTPKAISYFNL</sequence>
<dbReference type="Proteomes" id="UP000000689">
    <property type="component" value="Chromosome 7"/>
</dbReference>
<dbReference type="InterPro" id="IPR036938">
    <property type="entry name" value="PAP2/HPO_sf"/>
</dbReference>
<evidence type="ECO:0000313" key="11">
    <source>
        <dbReference type="EMBL" id="CCK73605.1"/>
    </source>
</evidence>
<dbReference type="GO" id="GO:0005789">
    <property type="term" value="C:endoplasmic reticulum membrane"/>
    <property type="evidence" value="ECO:0007669"/>
    <property type="project" value="UniProtKB-SubCell"/>
</dbReference>
<proteinExistence type="inferred from homology"/>
<dbReference type="PANTHER" id="PTHR14969">
    <property type="entry name" value="SPHINGOSINE-1-PHOSPHATE PHOSPHOHYDROLASE"/>
    <property type="match status" value="1"/>
</dbReference>
<dbReference type="CDD" id="cd03388">
    <property type="entry name" value="PAP2_SPPase1"/>
    <property type="match status" value="1"/>
</dbReference>
<evidence type="ECO:0000256" key="8">
    <source>
        <dbReference type="SAM" id="MobiDB-lite"/>
    </source>
</evidence>
<dbReference type="Gene3D" id="1.20.144.10">
    <property type="entry name" value="Phosphatidic acid phosphatase type 2/haloperoxidase"/>
    <property type="match status" value="1"/>
</dbReference>
<dbReference type="OMA" id="GRWEYPY"/>
<gene>
    <name evidence="11" type="primary">NDAI0G06220</name>
    <name evidence="11" type="ordered locus">NDAI_0G06220</name>
</gene>
<feature type="region of interest" description="Disordered" evidence="8">
    <location>
        <begin position="1"/>
        <end position="29"/>
    </location>
</feature>
<reference evidence="11 12" key="1">
    <citation type="journal article" date="2011" name="Proc. Natl. Acad. Sci. U.S.A.">
        <title>Evolutionary erosion of yeast sex chromosomes by mating-type switching accidents.</title>
        <authorList>
            <person name="Gordon J.L."/>
            <person name="Armisen D."/>
            <person name="Proux-Wera E."/>
            <person name="Oheigeartaigh S.S."/>
            <person name="Byrne K.P."/>
            <person name="Wolfe K.H."/>
        </authorList>
    </citation>
    <scope>NUCLEOTIDE SEQUENCE [LARGE SCALE GENOMIC DNA]</scope>
    <source>
        <strain evidence="12">ATCC 10597 / BCRC 20456 / CBS 421 / NBRC 0211 / NRRL Y-12639</strain>
    </source>
</reference>
<keyword evidence="6 9" id="KW-0472">Membrane</keyword>
<dbReference type="OrthoDB" id="301434at2759"/>
<keyword evidence="5 9" id="KW-1133">Transmembrane helix</keyword>
<dbReference type="STRING" id="1071378.J7SBV4"/>
<dbReference type="EMBL" id="HE580273">
    <property type="protein sequence ID" value="CCK73605.1"/>
    <property type="molecule type" value="Genomic_DNA"/>
</dbReference>
<keyword evidence="4" id="KW-0256">Endoplasmic reticulum</keyword>
<evidence type="ECO:0000256" key="6">
    <source>
        <dbReference type="ARBA" id="ARBA00023136"/>
    </source>
</evidence>
<dbReference type="AlphaFoldDB" id="J7SBV4"/>
<keyword evidence="12" id="KW-1185">Reference proteome</keyword>
<feature type="transmembrane region" description="Helical" evidence="9">
    <location>
        <begin position="115"/>
        <end position="135"/>
    </location>
</feature>
<dbReference type="InterPro" id="IPR000326">
    <property type="entry name" value="PAP2/HPO"/>
</dbReference>
<dbReference type="KEGG" id="ndi:NDAI_0G06220"/>
<name>J7SBV4_NAUDC</name>
<feature type="transmembrane region" description="Helical" evidence="9">
    <location>
        <begin position="220"/>
        <end position="240"/>
    </location>
</feature>
<evidence type="ECO:0000313" key="12">
    <source>
        <dbReference type="Proteomes" id="UP000000689"/>
    </source>
</evidence>
<evidence type="ECO:0000256" key="3">
    <source>
        <dbReference type="ARBA" id="ARBA00022801"/>
    </source>
</evidence>
<evidence type="ECO:0000256" key="7">
    <source>
        <dbReference type="ARBA" id="ARBA00038324"/>
    </source>
</evidence>
<evidence type="ECO:0000256" key="4">
    <source>
        <dbReference type="ARBA" id="ARBA00022824"/>
    </source>
</evidence>
<dbReference type="PANTHER" id="PTHR14969:SF28">
    <property type="entry name" value="DIHYDROSPHINGOSINE 1-PHOSPHATE PHOSPHATASE LCB3-RELATED"/>
    <property type="match status" value="1"/>
</dbReference>
<feature type="transmembrane region" description="Helical" evidence="9">
    <location>
        <begin position="195"/>
        <end position="213"/>
    </location>
</feature>
<feature type="transmembrane region" description="Helical" evidence="9">
    <location>
        <begin position="390"/>
        <end position="411"/>
    </location>
</feature>
<keyword evidence="3" id="KW-0378">Hydrolase</keyword>
<dbReference type="RefSeq" id="XP_003980281.1">
    <property type="nucleotide sequence ID" value="XM_003980232.1"/>
</dbReference>
<keyword evidence="2 9" id="KW-0812">Transmembrane</keyword>
<dbReference type="GO" id="GO:0019722">
    <property type="term" value="P:calcium-mediated signaling"/>
    <property type="evidence" value="ECO:0007669"/>
    <property type="project" value="EnsemblFungi"/>
</dbReference>
<evidence type="ECO:0000256" key="9">
    <source>
        <dbReference type="SAM" id="Phobius"/>
    </source>
</evidence>
<dbReference type="GO" id="GO:0006629">
    <property type="term" value="P:lipid metabolic process"/>
    <property type="evidence" value="ECO:0007669"/>
    <property type="project" value="UniProtKB-ARBA"/>
</dbReference>
<feature type="transmembrane region" description="Helical" evidence="9">
    <location>
        <begin position="281"/>
        <end position="301"/>
    </location>
</feature>
<comment type="similarity">
    <text evidence="7">Belongs to the type 2 lipid phosphate phosphatase family.</text>
</comment>
<protein>
    <recommendedName>
        <fullName evidence="10">Phosphatidic acid phosphatase type 2/haloperoxidase domain-containing protein</fullName>
    </recommendedName>
</protein>
<evidence type="ECO:0000256" key="2">
    <source>
        <dbReference type="ARBA" id="ARBA00022692"/>
    </source>
</evidence>
<feature type="transmembrane region" description="Helical" evidence="9">
    <location>
        <begin position="321"/>
        <end position="338"/>
    </location>
</feature>
<dbReference type="GeneID" id="13927069"/>
<dbReference type="eggNOG" id="KOG2822">
    <property type="taxonomic scope" value="Eukaryota"/>
</dbReference>